<reference evidence="9" key="1">
    <citation type="submission" date="2018-02" db="EMBL/GenBank/DDBJ databases">
        <authorList>
            <person name="Holder M.E."/>
            <person name="Ajami N.J."/>
            <person name="Petrosino J.F."/>
        </authorList>
    </citation>
    <scope>NUCLEOTIDE SEQUENCE [LARGE SCALE GENOMIC DNA]</scope>
    <source>
        <strain evidence="9">CCUG 47711</strain>
    </source>
</reference>
<dbReference type="GO" id="GO:0009401">
    <property type="term" value="P:phosphoenolpyruvate-dependent sugar phosphotransferase system"/>
    <property type="evidence" value="ECO:0007669"/>
    <property type="project" value="UniProtKB-KW"/>
</dbReference>
<evidence type="ECO:0000259" key="7">
    <source>
        <dbReference type="PROSITE" id="PS51093"/>
    </source>
</evidence>
<organism evidence="8 9">
    <name type="scientific">Fastidiosipila sanguinis</name>
    <dbReference type="NCBI Taxonomy" id="236753"/>
    <lineage>
        <taxon>Bacteria</taxon>
        <taxon>Bacillati</taxon>
        <taxon>Bacillota</taxon>
        <taxon>Clostridia</taxon>
        <taxon>Eubacteriales</taxon>
        <taxon>Oscillospiraceae</taxon>
        <taxon>Fastidiosipila</taxon>
    </lineage>
</organism>
<keyword evidence="6" id="KW-0418">Kinase</keyword>
<dbReference type="PANTHER" id="PTHR45008:SF1">
    <property type="entry name" value="PTS SYSTEM GLUCOSE-SPECIFIC EIIA COMPONENT"/>
    <property type="match status" value="1"/>
</dbReference>
<evidence type="ECO:0000256" key="2">
    <source>
        <dbReference type="ARBA" id="ARBA00022448"/>
    </source>
</evidence>
<evidence type="ECO:0000256" key="1">
    <source>
        <dbReference type="ARBA" id="ARBA00004496"/>
    </source>
</evidence>
<dbReference type="OrthoDB" id="92465at2"/>
<dbReference type="PROSITE" id="PS00371">
    <property type="entry name" value="PTS_EIIA_TYPE_1_HIS"/>
    <property type="match status" value="1"/>
</dbReference>
<dbReference type="Proteomes" id="UP000237947">
    <property type="component" value="Chromosome"/>
</dbReference>
<keyword evidence="3 8" id="KW-0762">Sugar transport</keyword>
<dbReference type="InterPro" id="IPR050890">
    <property type="entry name" value="PTS_EIIA_component"/>
</dbReference>
<dbReference type="PROSITE" id="PS51093">
    <property type="entry name" value="PTS_EIIA_TYPE_1"/>
    <property type="match status" value="1"/>
</dbReference>
<dbReference type="Gene3D" id="2.70.70.10">
    <property type="entry name" value="Glucose Permease (Domain IIA)"/>
    <property type="match status" value="1"/>
</dbReference>
<accession>A0A2S0KMQ0</accession>
<dbReference type="SUPFAM" id="SSF51261">
    <property type="entry name" value="Duplicated hybrid motif"/>
    <property type="match status" value="1"/>
</dbReference>
<evidence type="ECO:0000256" key="6">
    <source>
        <dbReference type="ARBA" id="ARBA00022777"/>
    </source>
</evidence>
<keyword evidence="2" id="KW-0813">Transport</keyword>
<evidence type="ECO:0000313" key="8">
    <source>
        <dbReference type="EMBL" id="AVM42310.1"/>
    </source>
</evidence>
<proteinExistence type="predicted"/>
<dbReference type="KEGG" id="fsa:C5Q98_03275"/>
<evidence type="ECO:0000256" key="5">
    <source>
        <dbReference type="ARBA" id="ARBA00022683"/>
    </source>
</evidence>
<dbReference type="GO" id="GO:0016301">
    <property type="term" value="F:kinase activity"/>
    <property type="evidence" value="ECO:0007669"/>
    <property type="project" value="UniProtKB-KW"/>
</dbReference>
<dbReference type="GO" id="GO:0005737">
    <property type="term" value="C:cytoplasm"/>
    <property type="evidence" value="ECO:0007669"/>
    <property type="project" value="UniProtKB-SubCell"/>
</dbReference>
<protein>
    <submittedName>
        <fullName evidence="8">PTS glucose transporter subunit IIA</fullName>
    </submittedName>
</protein>
<keyword evidence="9" id="KW-1185">Reference proteome</keyword>
<evidence type="ECO:0000256" key="3">
    <source>
        <dbReference type="ARBA" id="ARBA00022597"/>
    </source>
</evidence>
<comment type="subcellular location">
    <subcellularLocation>
        <location evidence="1">Cytoplasm</location>
    </subcellularLocation>
</comment>
<sequence>MSFLGNLFNKKNEIEVFAPLQGKVVKLNEIPDPVFSSGMMGDGVGIEASENLVKAPFDGEVVTLFPTNHAIGLINAEGVEVLIHVGINTVEMNGEGFKAHVAQGDKVKQGELLLEFDADLIHEKGYSSVTPVIITNSAELKSIQINNKENIDFSDELFTVEK</sequence>
<keyword evidence="5" id="KW-0598">Phosphotransferase system</keyword>
<dbReference type="FunFam" id="2.70.70.10:FF:000001">
    <property type="entry name" value="PTS system glucose-specific IIA component"/>
    <property type="match status" value="1"/>
</dbReference>
<evidence type="ECO:0000313" key="9">
    <source>
        <dbReference type="Proteomes" id="UP000237947"/>
    </source>
</evidence>
<gene>
    <name evidence="8" type="ORF">C5Q98_03275</name>
</gene>
<keyword evidence="4" id="KW-0808">Transferase</keyword>
<dbReference type="NCBIfam" id="TIGR00830">
    <property type="entry name" value="PTBA"/>
    <property type="match status" value="1"/>
</dbReference>
<dbReference type="PANTHER" id="PTHR45008">
    <property type="entry name" value="PTS SYSTEM GLUCOSE-SPECIFIC EIIA COMPONENT"/>
    <property type="match status" value="1"/>
</dbReference>
<dbReference type="InterPro" id="IPR011055">
    <property type="entry name" value="Dup_hybrid_motif"/>
</dbReference>
<dbReference type="Pfam" id="PF00358">
    <property type="entry name" value="PTS_EIIA_1"/>
    <property type="match status" value="1"/>
</dbReference>
<dbReference type="InterPro" id="IPR001127">
    <property type="entry name" value="PTS_EIIA_1_perm"/>
</dbReference>
<dbReference type="RefSeq" id="WP_106012293.1">
    <property type="nucleotide sequence ID" value="NZ_CP027226.1"/>
</dbReference>
<evidence type="ECO:0000256" key="4">
    <source>
        <dbReference type="ARBA" id="ARBA00022679"/>
    </source>
</evidence>
<dbReference type="EMBL" id="CP027226">
    <property type="protein sequence ID" value="AVM42310.1"/>
    <property type="molecule type" value="Genomic_DNA"/>
</dbReference>
<dbReference type="AlphaFoldDB" id="A0A2S0KMQ0"/>
<feature type="domain" description="PTS EIIA type-1" evidence="7">
    <location>
        <begin position="32"/>
        <end position="136"/>
    </location>
</feature>
<name>A0A2S0KMQ0_9FIRM</name>